<feature type="transmembrane region" description="Helical" evidence="7">
    <location>
        <begin position="57"/>
        <end position="78"/>
    </location>
</feature>
<evidence type="ECO:0000256" key="5">
    <source>
        <dbReference type="ARBA" id="ARBA00022989"/>
    </source>
</evidence>
<dbReference type="PANTHER" id="PTHR42751">
    <property type="entry name" value="SODIUM/HYDROGEN EXCHANGER FAMILY/TRKA DOMAIN PROTEIN"/>
    <property type="match status" value="1"/>
</dbReference>
<keyword evidence="5 7" id="KW-1133">Transmembrane helix</keyword>
<evidence type="ECO:0000313" key="10">
    <source>
        <dbReference type="Proteomes" id="UP001329313"/>
    </source>
</evidence>
<feature type="domain" description="Cation/H+ exchanger transmembrane" evidence="8">
    <location>
        <begin position="2"/>
        <end position="103"/>
    </location>
</feature>
<dbReference type="Gene3D" id="1.20.1530.20">
    <property type="match status" value="1"/>
</dbReference>
<dbReference type="Pfam" id="PF00999">
    <property type="entry name" value="Na_H_Exchanger"/>
    <property type="match status" value="1"/>
</dbReference>
<reference evidence="9 10" key="1">
    <citation type="submission" date="2023-10" db="EMBL/GenBank/DDBJ databases">
        <title>Y20.</title>
        <authorList>
            <person name="Zhang G."/>
            <person name="Ding Y."/>
        </authorList>
    </citation>
    <scope>NUCLEOTIDE SEQUENCE [LARGE SCALE GENOMIC DNA]</scope>
    <source>
        <strain evidence="9 10">Y20</strain>
    </source>
</reference>
<evidence type="ECO:0000256" key="1">
    <source>
        <dbReference type="ARBA" id="ARBA00004141"/>
    </source>
</evidence>
<feature type="transmembrane region" description="Helical" evidence="7">
    <location>
        <begin position="84"/>
        <end position="104"/>
    </location>
</feature>
<dbReference type="GO" id="GO:0015297">
    <property type="term" value="F:antiporter activity"/>
    <property type="evidence" value="ECO:0007669"/>
    <property type="project" value="InterPro"/>
</dbReference>
<dbReference type="Proteomes" id="UP001329313">
    <property type="component" value="Chromosome"/>
</dbReference>
<keyword evidence="6 7" id="KW-0472">Membrane</keyword>
<dbReference type="GO" id="GO:0016020">
    <property type="term" value="C:membrane"/>
    <property type="evidence" value="ECO:0007669"/>
    <property type="project" value="UniProtKB-SubCell"/>
</dbReference>
<comment type="subcellular location">
    <subcellularLocation>
        <location evidence="1">Membrane</location>
        <topology evidence="1">Multi-pass membrane protein</topology>
    </subcellularLocation>
</comment>
<evidence type="ECO:0000256" key="7">
    <source>
        <dbReference type="SAM" id="Phobius"/>
    </source>
</evidence>
<evidence type="ECO:0000313" key="9">
    <source>
        <dbReference type="EMBL" id="WOQ69556.1"/>
    </source>
</evidence>
<keyword evidence="4 7" id="KW-0812">Transmembrane</keyword>
<protein>
    <submittedName>
        <fullName evidence="9">Cation:proton antiporter</fullName>
    </submittedName>
</protein>
<comment type="similarity">
    <text evidence="2">Belongs to the monovalent cation:proton antiporter 2 (CPA2) transporter (TC 2.A.37) family.</text>
</comment>
<evidence type="ECO:0000256" key="6">
    <source>
        <dbReference type="ARBA" id="ARBA00023136"/>
    </source>
</evidence>
<accession>A0AAU0MH23</accession>
<keyword evidence="3" id="KW-0813">Transport</keyword>
<sequence>MFAAVFFLFFGLSTDPRDLVPMLVPAVILAVVTMAAKLLTGYLAARHAGIAEAGRWRAGFALLPRGEFSIVIAGLAVASGVEPALAALATTYVLITIVAGPLLARVPDAAWFSRWVAGRAARARPRALLSRKS</sequence>
<dbReference type="InterPro" id="IPR006153">
    <property type="entry name" value="Cation/H_exchanger_TM"/>
</dbReference>
<keyword evidence="10" id="KW-1185">Reference proteome</keyword>
<evidence type="ECO:0000259" key="8">
    <source>
        <dbReference type="Pfam" id="PF00999"/>
    </source>
</evidence>
<dbReference type="RefSeq" id="WP_330170677.1">
    <property type="nucleotide sequence ID" value="NZ_CP137080.1"/>
</dbReference>
<proteinExistence type="inferred from homology"/>
<dbReference type="EMBL" id="CP137080">
    <property type="protein sequence ID" value="WOQ69556.1"/>
    <property type="molecule type" value="Genomic_DNA"/>
</dbReference>
<organism evidence="9 10">
    <name type="scientific">Microbacterium limosum</name>
    <dbReference type="NCBI Taxonomy" id="3079935"/>
    <lineage>
        <taxon>Bacteria</taxon>
        <taxon>Bacillati</taxon>
        <taxon>Actinomycetota</taxon>
        <taxon>Actinomycetes</taxon>
        <taxon>Micrococcales</taxon>
        <taxon>Microbacteriaceae</taxon>
        <taxon>Microbacterium</taxon>
    </lineage>
</organism>
<gene>
    <name evidence="9" type="ORF">RYJ27_12805</name>
</gene>
<dbReference type="PANTHER" id="PTHR42751:SF6">
    <property type="entry name" value="CONSERVED INTEGRAL MEMBRANE TRANSPORT PROTEIN-RELATED"/>
    <property type="match status" value="1"/>
</dbReference>
<evidence type="ECO:0000256" key="2">
    <source>
        <dbReference type="ARBA" id="ARBA00005551"/>
    </source>
</evidence>
<evidence type="ECO:0000256" key="4">
    <source>
        <dbReference type="ARBA" id="ARBA00022692"/>
    </source>
</evidence>
<dbReference type="KEGG" id="mliy:RYJ27_12805"/>
<name>A0AAU0MH23_9MICO</name>
<dbReference type="InterPro" id="IPR038770">
    <property type="entry name" value="Na+/solute_symporter_sf"/>
</dbReference>
<dbReference type="GO" id="GO:1902600">
    <property type="term" value="P:proton transmembrane transport"/>
    <property type="evidence" value="ECO:0007669"/>
    <property type="project" value="InterPro"/>
</dbReference>
<feature type="transmembrane region" description="Helical" evidence="7">
    <location>
        <begin position="26"/>
        <end position="45"/>
    </location>
</feature>
<dbReference type="AlphaFoldDB" id="A0AAU0MH23"/>
<evidence type="ECO:0000256" key="3">
    <source>
        <dbReference type="ARBA" id="ARBA00022448"/>
    </source>
</evidence>